<dbReference type="Proteomes" id="UP001219901">
    <property type="component" value="Chromosome"/>
</dbReference>
<dbReference type="Pfam" id="PF03883">
    <property type="entry name" value="H2O2_YaaD"/>
    <property type="match status" value="1"/>
</dbReference>
<reference evidence="1 2" key="1">
    <citation type="submission" date="2019-11" db="EMBL/GenBank/DDBJ databases">
        <authorList>
            <person name="Cho J.-C."/>
        </authorList>
    </citation>
    <scope>NUCLEOTIDE SEQUENCE [LARGE SCALE GENOMIC DNA]</scope>
    <source>
        <strain evidence="1 2">JH1073</strain>
    </source>
</reference>
<dbReference type="AlphaFoldDB" id="A0AAJ6CUZ9"/>
<dbReference type="GO" id="GO:0033194">
    <property type="term" value="P:response to hydroperoxide"/>
    <property type="evidence" value="ECO:0007669"/>
    <property type="project" value="TreeGrafter"/>
</dbReference>
<sequence length="269" mass="29254">MTSNLLILLPPSEGKASGGEGPPLNLESLSFDEFSKSRTLMIKALGQLSGKPRVAQKILGVKGAALDKARADNADVLNSPTITAIERYTGVMYDSIDYQSLDADSQRVFGENTIIMSGLFGMVRPFDLIPTYKLKMGAKIRLNKSCSTIWKPLISKALKSTADNGVIWDLLPNEHSAAWDPSKISCDVRFTVKFLEAGRDGKLKTVSHWSKALKGALVRHLVANPKLAGSADTALGLLENFSHPEGYKYRPEMTAEVNGATEIVFLKTV</sequence>
<dbReference type="EMBL" id="CP046147">
    <property type="protein sequence ID" value="WFG39784.1"/>
    <property type="molecule type" value="Genomic_DNA"/>
</dbReference>
<evidence type="ECO:0000313" key="1">
    <source>
        <dbReference type="EMBL" id="WFG39784.1"/>
    </source>
</evidence>
<proteinExistence type="predicted"/>
<evidence type="ECO:0000313" key="2">
    <source>
        <dbReference type="Proteomes" id="UP001219901"/>
    </source>
</evidence>
<reference evidence="2" key="2">
    <citation type="submission" date="2023-06" db="EMBL/GenBank/DDBJ databases">
        <title>Pangenomics reveal diversification of enzyme families and niche specialization in globally abundant SAR202 bacteria.</title>
        <authorList>
            <person name="Saw J.H.W."/>
        </authorList>
    </citation>
    <scope>NUCLEOTIDE SEQUENCE [LARGE SCALE GENOMIC DNA]</scope>
    <source>
        <strain evidence="2">JH1073</strain>
    </source>
</reference>
<organism evidence="1 2">
    <name type="scientific">Candidatus Lucifugimonas marina</name>
    <dbReference type="NCBI Taxonomy" id="3038979"/>
    <lineage>
        <taxon>Bacteria</taxon>
        <taxon>Bacillati</taxon>
        <taxon>Chloroflexota</taxon>
        <taxon>Dehalococcoidia</taxon>
        <taxon>SAR202 cluster</taxon>
        <taxon>Candidatus Lucifugimonadales</taxon>
        <taxon>Candidatus Lucifugimonadaceae</taxon>
        <taxon>Candidatus Lucifugimonas</taxon>
    </lineage>
</organism>
<dbReference type="GO" id="GO:0005829">
    <property type="term" value="C:cytosol"/>
    <property type="evidence" value="ECO:0007669"/>
    <property type="project" value="TreeGrafter"/>
</dbReference>
<accession>A0AAJ6CUZ9</accession>
<dbReference type="PANTHER" id="PTHR30283">
    <property type="entry name" value="PEROXIDE STRESS RESPONSE PROTEIN YAAA"/>
    <property type="match status" value="1"/>
</dbReference>
<protein>
    <submittedName>
        <fullName evidence="1">Peroxide stress protein YaaA</fullName>
    </submittedName>
</protein>
<keyword evidence="2" id="KW-1185">Reference proteome</keyword>
<dbReference type="InterPro" id="IPR005583">
    <property type="entry name" value="YaaA"/>
</dbReference>
<dbReference type="PANTHER" id="PTHR30283:SF4">
    <property type="entry name" value="PEROXIDE STRESS RESISTANCE PROTEIN YAAA"/>
    <property type="match status" value="1"/>
</dbReference>
<name>A0AAJ6CUZ9_9CHLR</name>
<gene>
    <name evidence="1" type="primary">yaaA</name>
    <name evidence="1" type="ORF">GKO48_09180</name>
</gene>